<comment type="caution">
    <text evidence="2">The sequence shown here is derived from an EMBL/GenBank/DDBJ whole genome shotgun (WGS) entry which is preliminary data.</text>
</comment>
<sequence>MTGGAQVMFVVEYSCDRFCRIEVDLSGERGQVTLQQMREKADALHQREHEPENGGETAAPVVEPEISGRPAATVFLSAPGRGTTPGRGTERRR</sequence>
<evidence type="ECO:0000256" key="1">
    <source>
        <dbReference type="SAM" id="MobiDB-lite"/>
    </source>
</evidence>
<organism evidence="2 3">
    <name type="scientific">Paractinoplanes toevensis</name>
    <dbReference type="NCBI Taxonomy" id="571911"/>
    <lineage>
        <taxon>Bacteria</taxon>
        <taxon>Bacillati</taxon>
        <taxon>Actinomycetota</taxon>
        <taxon>Actinomycetes</taxon>
        <taxon>Micromonosporales</taxon>
        <taxon>Micromonosporaceae</taxon>
        <taxon>Paractinoplanes</taxon>
    </lineage>
</organism>
<evidence type="ECO:0000313" key="2">
    <source>
        <dbReference type="EMBL" id="GIM94599.1"/>
    </source>
</evidence>
<evidence type="ECO:0000313" key="3">
    <source>
        <dbReference type="Proteomes" id="UP000677082"/>
    </source>
</evidence>
<dbReference type="AlphaFoldDB" id="A0A919TEM9"/>
<accession>A0A919TEM9</accession>
<dbReference type="RefSeq" id="WP_213010375.1">
    <property type="nucleotide sequence ID" value="NZ_BOQN01000084.1"/>
</dbReference>
<name>A0A919TEM9_9ACTN</name>
<proteinExistence type="predicted"/>
<feature type="compositionally biased region" description="Basic and acidic residues" evidence="1">
    <location>
        <begin position="38"/>
        <end position="52"/>
    </location>
</feature>
<dbReference type="EMBL" id="BOQN01000084">
    <property type="protein sequence ID" value="GIM94599.1"/>
    <property type="molecule type" value="Genomic_DNA"/>
</dbReference>
<keyword evidence="3" id="KW-1185">Reference proteome</keyword>
<gene>
    <name evidence="2" type="ORF">Ato02nite_063920</name>
</gene>
<reference evidence="2 3" key="1">
    <citation type="submission" date="2021-03" db="EMBL/GenBank/DDBJ databases">
        <title>Whole genome shotgun sequence of Actinoplanes toevensis NBRC 105298.</title>
        <authorList>
            <person name="Komaki H."/>
            <person name="Tamura T."/>
        </authorList>
    </citation>
    <scope>NUCLEOTIDE SEQUENCE [LARGE SCALE GENOMIC DNA]</scope>
    <source>
        <strain evidence="2 3">NBRC 105298</strain>
    </source>
</reference>
<protein>
    <submittedName>
        <fullName evidence="2">Uncharacterized protein</fullName>
    </submittedName>
</protein>
<feature type="region of interest" description="Disordered" evidence="1">
    <location>
        <begin position="38"/>
        <end position="93"/>
    </location>
</feature>
<dbReference type="Proteomes" id="UP000677082">
    <property type="component" value="Unassembled WGS sequence"/>
</dbReference>